<evidence type="ECO:0000256" key="2">
    <source>
        <dbReference type="ARBA" id="ARBA00005417"/>
    </source>
</evidence>
<evidence type="ECO:0000256" key="4">
    <source>
        <dbReference type="ARBA" id="ARBA00022475"/>
    </source>
</evidence>
<dbReference type="InterPro" id="IPR027417">
    <property type="entry name" value="P-loop_NTPase"/>
</dbReference>
<evidence type="ECO:0000313" key="9">
    <source>
        <dbReference type="EMBL" id="MFC4296707.1"/>
    </source>
</evidence>
<dbReference type="SUPFAM" id="SSF52540">
    <property type="entry name" value="P-loop containing nucleoside triphosphate hydrolases"/>
    <property type="match status" value="1"/>
</dbReference>
<keyword evidence="6 9" id="KW-0067">ATP-binding</keyword>
<dbReference type="InterPro" id="IPR003593">
    <property type="entry name" value="AAA+_ATPase"/>
</dbReference>
<keyword evidence="7" id="KW-0472">Membrane</keyword>
<name>A0ABV8RV37_9BURK</name>
<evidence type="ECO:0000256" key="5">
    <source>
        <dbReference type="ARBA" id="ARBA00022741"/>
    </source>
</evidence>
<sequence length="352" mass="37955">MSVQEPVLEIRDLSLEFPVFGGSVRALGGVSLNVMPGEIVGVVGESGSGKSVTAMTALRLLAPGSYRVTGGGLRLCGEDVLAASEARMRQWRGRRAAMIFQEPMTALNPTRRIGDQLAGVLRVHHRLSPRAALARAAELLRDMMIPDPERTLRAYPFELSGGMRQRVMVAMAFSCDPALLIADEPTTALDVTVQRQVLQLLRHRARERGAAILFITHDMAVVSQFCDRVYVMYAGTVVEQGPTAQVLGAPHHPYTRGLLDGLPERAAPDTDLAAIPGRVPDMRHPPAGCVFFDRCAFADEACRRRPELRAGAGQEADIKAGTASERRVACWHPLVAASVREPAVAPSAGDAI</sequence>
<dbReference type="InterPro" id="IPR013563">
    <property type="entry name" value="Oligopep_ABC_C"/>
</dbReference>
<keyword evidence="3" id="KW-0813">Transport</keyword>
<dbReference type="PROSITE" id="PS00211">
    <property type="entry name" value="ABC_TRANSPORTER_1"/>
    <property type="match status" value="1"/>
</dbReference>
<gene>
    <name evidence="9" type="ORF">ACFO0J_01475</name>
</gene>
<dbReference type="Pfam" id="PF00005">
    <property type="entry name" value="ABC_tran"/>
    <property type="match status" value="1"/>
</dbReference>
<comment type="caution">
    <text evidence="9">The sequence shown here is derived from an EMBL/GenBank/DDBJ whole genome shotgun (WGS) entry which is preliminary data.</text>
</comment>
<evidence type="ECO:0000313" key="10">
    <source>
        <dbReference type="Proteomes" id="UP001595756"/>
    </source>
</evidence>
<evidence type="ECO:0000259" key="8">
    <source>
        <dbReference type="PROSITE" id="PS50893"/>
    </source>
</evidence>
<keyword evidence="5" id="KW-0547">Nucleotide-binding</keyword>
<dbReference type="InterPro" id="IPR003439">
    <property type="entry name" value="ABC_transporter-like_ATP-bd"/>
</dbReference>
<dbReference type="PANTHER" id="PTHR43297:SF7">
    <property type="entry name" value="D,D-DIPEPTIDE TRANSPORT ATP-BINDING PROTEIN DDPD-RELATED"/>
    <property type="match status" value="1"/>
</dbReference>
<keyword evidence="10" id="KW-1185">Reference proteome</keyword>
<dbReference type="InterPro" id="IPR050388">
    <property type="entry name" value="ABC_Ni/Peptide_Import"/>
</dbReference>
<dbReference type="PANTHER" id="PTHR43297">
    <property type="entry name" value="OLIGOPEPTIDE TRANSPORT ATP-BINDING PROTEIN APPD"/>
    <property type="match status" value="1"/>
</dbReference>
<dbReference type="SMART" id="SM00382">
    <property type="entry name" value="AAA"/>
    <property type="match status" value="1"/>
</dbReference>
<dbReference type="Gene3D" id="3.40.50.300">
    <property type="entry name" value="P-loop containing nucleotide triphosphate hydrolases"/>
    <property type="match status" value="1"/>
</dbReference>
<dbReference type="PROSITE" id="PS50893">
    <property type="entry name" value="ABC_TRANSPORTER_2"/>
    <property type="match status" value="1"/>
</dbReference>
<proteinExistence type="inferred from homology"/>
<comment type="subcellular location">
    <subcellularLocation>
        <location evidence="1">Cell inner membrane</location>
        <topology evidence="1">Peripheral membrane protein</topology>
    </subcellularLocation>
</comment>
<evidence type="ECO:0000256" key="6">
    <source>
        <dbReference type="ARBA" id="ARBA00022840"/>
    </source>
</evidence>
<dbReference type="GO" id="GO:0005524">
    <property type="term" value="F:ATP binding"/>
    <property type="evidence" value="ECO:0007669"/>
    <property type="project" value="UniProtKB-KW"/>
</dbReference>
<evidence type="ECO:0000256" key="7">
    <source>
        <dbReference type="ARBA" id="ARBA00023136"/>
    </source>
</evidence>
<accession>A0ABV8RV37</accession>
<dbReference type="CDD" id="cd03257">
    <property type="entry name" value="ABC_NikE_OppD_transporters"/>
    <property type="match status" value="1"/>
</dbReference>
<evidence type="ECO:0000256" key="3">
    <source>
        <dbReference type="ARBA" id="ARBA00022448"/>
    </source>
</evidence>
<comment type="similarity">
    <text evidence="2">Belongs to the ABC transporter superfamily.</text>
</comment>
<dbReference type="InterPro" id="IPR017871">
    <property type="entry name" value="ABC_transporter-like_CS"/>
</dbReference>
<dbReference type="NCBIfam" id="TIGR01727">
    <property type="entry name" value="oligo_HPY"/>
    <property type="match status" value="1"/>
</dbReference>
<dbReference type="RefSeq" id="WP_376811286.1">
    <property type="nucleotide sequence ID" value="NZ_JBHSDY010000001.1"/>
</dbReference>
<organism evidence="9 10">
    <name type="scientific">Castellaniella hirudinis</name>
    <dbReference type="NCBI Taxonomy" id="1144617"/>
    <lineage>
        <taxon>Bacteria</taxon>
        <taxon>Pseudomonadati</taxon>
        <taxon>Pseudomonadota</taxon>
        <taxon>Betaproteobacteria</taxon>
        <taxon>Burkholderiales</taxon>
        <taxon>Alcaligenaceae</taxon>
        <taxon>Castellaniella</taxon>
    </lineage>
</organism>
<dbReference type="EMBL" id="JBHSDY010000001">
    <property type="protein sequence ID" value="MFC4296707.1"/>
    <property type="molecule type" value="Genomic_DNA"/>
</dbReference>
<reference evidence="10" key="1">
    <citation type="journal article" date="2019" name="Int. J. Syst. Evol. Microbiol.">
        <title>The Global Catalogue of Microorganisms (GCM) 10K type strain sequencing project: providing services to taxonomists for standard genome sequencing and annotation.</title>
        <authorList>
            <consortium name="The Broad Institute Genomics Platform"/>
            <consortium name="The Broad Institute Genome Sequencing Center for Infectious Disease"/>
            <person name="Wu L."/>
            <person name="Ma J."/>
        </authorList>
    </citation>
    <scope>NUCLEOTIDE SEQUENCE [LARGE SCALE GENOMIC DNA]</scope>
    <source>
        <strain evidence="10">CGMCC 1.19029</strain>
    </source>
</reference>
<protein>
    <submittedName>
        <fullName evidence="9">ABC transporter ATP-binding protein</fullName>
    </submittedName>
</protein>
<dbReference type="Pfam" id="PF08352">
    <property type="entry name" value="oligo_HPY"/>
    <property type="match status" value="1"/>
</dbReference>
<dbReference type="Proteomes" id="UP001595756">
    <property type="component" value="Unassembled WGS sequence"/>
</dbReference>
<evidence type="ECO:0000256" key="1">
    <source>
        <dbReference type="ARBA" id="ARBA00004417"/>
    </source>
</evidence>
<keyword evidence="4" id="KW-1003">Cell membrane</keyword>
<feature type="domain" description="ABC transporter" evidence="8">
    <location>
        <begin position="8"/>
        <end position="259"/>
    </location>
</feature>